<dbReference type="InterPro" id="IPR011989">
    <property type="entry name" value="ARM-like"/>
</dbReference>
<feature type="region of interest" description="Disordered" evidence="3">
    <location>
        <begin position="1"/>
        <end position="46"/>
    </location>
</feature>
<dbReference type="GO" id="GO:0030688">
    <property type="term" value="C:preribosome, small subunit precursor"/>
    <property type="evidence" value="ECO:0007669"/>
    <property type="project" value="TreeGrafter"/>
</dbReference>
<evidence type="ECO:0000256" key="3">
    <source>
        <dbReference type="SAM" id="MobiDB-lite"/>
    </source>
</evidence>
<evidence type="ECO:0000313" key="5">
    <source>
        <dbReference type="Proteomes" id="UP000812440"/>
    </source>
</evidence>
<dbReference type="SUPFAM" id="SSF48371">
    <property type="entry name" value="ARM repeat"/>
    <property type="match status" value="1"/>
</dbReference>
<accession>A0A8T2K3M1</accession>
<dbReference type="InterPro" id="IPR001313">
    <property type="entry name" value="Pumilio_RNA-bd_rpt"/>
</dbReference>
<dbReference type="Proteomes" id="UP000812440">
    <property type="component" value="Chromosome 8_10"/>
</dbReference>
<dbReference type="GO" id="GO:0000480">
    <property type="term" value="P:endonucleolytic cleavage in 5'-ETS of tricistronic rRNA transcript (SSU-rRNA, 5.8S rRNA, LSU-rRNA)"/>
    <property type="evidence" value="ECO:0007669"/>
    <property type="project" value="TreeGrafter"/>
</dbReference>
<dbReference type="GO" id="GO:0000447">
    <property type="term" value="P:endonucleolytic cleavage in ITS1 to separate SSU-rRNA from 5.8S rRNA and LSU-rRNA from tricistronic rRNA transcript (SSU-rRNA, 5.8S rRNA, LSU-rRNA)"/>
    <property type="evidence" value="ECO:0007669"/>
    <property type="project" value="TreeGrafter"/>
</dbReference>
<dbReference type="GO" id="GO:0005730">
    <property type="term" value="C:nucleolus"/>
    <property type="evidence" value="ECO:0007669"/>
    <property type="project" value="TreeGrafter"/>
</dbReference>
<evidence type="ECO:0000313" key="4">
    <source>
        <dbReference type="EMBL" id="KAG8449977.1"/>
    </source>
</evidence>
<feature type="repeat" description="Pumilio" evidence="2">
    <location>
        <begin position="98"/>
        <end position="133"/>
    </location>
</feature>
<dbReference type="OrthoDB" id="9987665at2759"/>
<dbReference type="InterPro" id="IPR040000">
    <property type="entry name" value="NOP9"/>
</dbReference>
<evidence type="ECO:0000256" key="2">
    <source>
        <dbReference type="PROSITE-ProRule" id="PRU00317"/>
    </source>
</evidence>
<dbReference type="GO" id="GO:0030686">
    <property type="term" value="C:90S preribosome"/>
    <property type="evidence" value="ECO:0007669"/>
    <property type="project" value="TreeGrafter"/>
</dbReference>
<protein>
    <recommendedName>
        <fullName evidence="6">Nucleolar protein 9</fullName>
    </recommendedName>
</protein>
<dbReference type="SMART" id="SM00025">
    <property type="entry name" value="Pumilio"/>
    <property type="match status" value="4"/>
</dbReference>
<keyword evidence="5" id="KW-1185">Reference proteome</keyword>
<gene>
    <name evidence="4" type="ORF">GDO86_016601</name>
</gene>
<reference evidence="4" key="1">
    <citation type="thesis" date="2020" institute="ProQuest LLC" country="789 East Eisenhower Parkway, Ann Arbor, MI, USA">
        <title>Comparative Genomics and Chromosome Evolution.</title>
        <authorList>
            <person name="Mudd A.B."/>
        </authorList>
    </citation>
    <scope>NUCLEOTIDE SEQUENCE</scope>
    <source>
        <strain evidence="4">Female2</strain>
        <tissue evidence="4">Blood</tissue>
    </source>
</reference>
<dbReference type="AlphaFoldDB" id="A0A8T2K3M1"/>
<dbReference type="InterPro" id="IPR016024">
    <property type="entry name" value="ARM-type_fold"/>
</dbReference>
<keyword evidence="1" id="KW-0677">Repeat</keyword>
<dbReference type="EMBL" id="JAACNH010000003">
    <property type="protein sequence ID" value="KAG8449977.1"/>
    <property type="molecule type" value="Genomic_DNA"/>
</dbReference>
<dbReference type="Gene3D" id="1.25.10.10">
    <property type="entry name" value="Leucine-rich Repeat Variant"/>
    <property type="match status" value="1"/>
</dbReference>
<evidence type="ECO:0008006" key="6">
    <source>
        <dbReference type="Google" id="ProtNLM"/>
    </source>
</evidence>
<organism evidence="4 5">
    <name type="scientific">Hymenochirus boettgeri</name>
    <name type="common">Congo dwarf clawed frog</name>
    <dbReference type="NCBI Taxonomy" id="247094"/>
    <lineage>
        <taxon>Eukaryota</taxon>
        <taxon>Metazoa</taxon>
        <taxon>Chordata</taxon>
        <taxon>Craniata</taxon>
        <taxon>Vertebrata</taxon>
        <taxon>Euteleostomi</taxon>
        <taxon>Amphibia</taxon>
        <taxon>Batrachia</taxon>
        <taxon>Anura</taxon>
        <taxon>Pipoidea</taxon>
        <taxon>Pipidae</taxon>
        <taxon>Pipinae</taxon>
        <taxon>Hymenochirus</taxon>
    </lineage>
</organism>
<sequence length="381" mass="42969">MGTKKEKQHGNKRKGEKINKQPPKSPNEGSSPPKKRKDDVAKTGHPIRMKGKKIVSEVQLPRLDPKSVGYFRRVGETLQEKFESDEDRGIFIRNVFHEVKGNEVALATDMSGSLVLQKLFSVATSSQLCRVLTVLSTQWQEVCWHHSGAHVIQTALLQFQRLQKEPEEEEEMEEGEEPVRTLEEIVLNLCSEIKEKFILYNQDTHGSFVVRTLFQVLSGVILTKEMGRKGAKGPAVSSEFEVPDSFLAQLQELCSCFNEHVGVFATQKVASMGMQVALQVLHRKAPAVCAKLCQQMIEYLSSRNTSADGSSLLGVSLKIDQQPLTGEDLRCQGQVSQLRRVFKNHIPSQLHTFSAHPIANYTVQRLHWRHPDKENCSTVFR</sequence>
<proteinExistence type="predicted"/>
<comment type="caution">
    <text evidence="4">The sequence shown here is derived from an EMBL/GenBank/DDBJ whole genome shotgun (WGS) entry which is preliminary data.</text>
</comment>
<dbReference type="GO" id="GO:0003723">
    <property type="term" value="F:RNA binding"/>
    <property type="evidence" value="ECO:0007669"/>
    <property type="project" value="InterPro"/>
</dbReference>
<dbReference type="GO" id="GO:0000472">
    <property type="term" value="P:endonucleolytic cleavage to generate mature 5'-end of SSU-rRNA from (SSU-rRNA, 5.8S rRNA, LSU-rRNA)"/>
    <property type="evidence" value="ECO:0007669"/>
    <property type="project" value="TreeGrafter"/>
</dbReference>
<dbReference type="Pfam" id="PF22493">
    <property type="entry name" value="PUF_NOP9"/>
    <property type="match status" value="1"/>
</dbReference>
<dbReference type="GO" id="GO:0000056">
    <property type="term" value="P:ribosomal small subunit export from nucleus"/>
    <property type="evidence" value="ECO:0007669"/>
    <property type="project" value="TreeGrafter"/>
</dbReference>
<evidence type="ECO:0000256" key="1">
    <source>
        <dbReference type="ARBA" id="ARBA00022737"/>
    </source>
</evidence>
<dbReference type="PANTHER" id="PTHR13102">
    <property type="entry name" value="NUCLEOLAR PROTEIN 9"/>
    <property type="match status" value="1"/>
</dbReference>
<name>A0A8T2K3M1_9PIPI</name>
<dbReference type="PANTHER" id="PTHR13102:SF0">
    <property type="entry name" value="NUCLEOLAR PROTEIN 9"/>
    <property type="match status" value="1"/>
</dbReference>
<dbReference type="PROSITE" id="PS50302">
    <property type="entry name" value="PUM"/>
    <property type="match status" value="1"/>
</dbReference>